<reference evidence="2" key="1">
    <citation type="journal article" date="2020" name="Stud. Mycol.">
        <title>101 Dothideomycetes genomes: a test case for predicting lifestyles and emergence of pathogens.</title>
        <authorList>
            <person name="Haridas S."/>
            <person name="Albert R."/>
            <person name="Binder M."/>
            <person name="Bloem J."/>
            <person name="Labutti K."/>
            <person name="Salamov A."/>
            <person name="Andreopoulos B."/>
            <person name="Baker S."/>
            <person name="Barry K."/>
            <person name="Bills G."/>
            <person name="Bluhm B."/>
            <person name="Cannon C."/>
            <person name="Castanera R."/>
            <person name="Culley D."/>
            <person name="Daum C."/>
            <person name="Ezra D."/>
            <person name="Gonzalez J."/>
            <person name="Henrissat B."/>
            <person name="Kuo A."/>
            <person name="Liang C."/>
            <person name="Lipzen A."/>
            <person name="Lutzoni F."/>
            <person name="Magnuson J."/>
            <person name="Mondo S."/>
            <person name="Nolan M."/>
            <person name="Ohm R."/>
            <person name="Pangilinan J."/>
            <person name="Park H.-J."/>
            <person name="Ramirez L."/>
            <person name="Alfaro M."/>
            <person name="Sun H."/>
            <person name="Tritt A."/>
            <person name="Yoshinaga Y."/>
            <person name="Zwiers L.-H."/>
            <person name="Turgeon B."/>
            <person name="Goodwin S."/>
            <person name="Spatafora J."/>
            <person name="Crous P."/>
            <person name="Grigoriev I."/>
        </authorList>
    </citation>
    <scope>NUCLEOTIDE SEQUENCE</scope>
    <source>
        <strain evidence="2">CBS 110217</strain>
    </source>
</reference>
<keyword evidence="3" id="KW-1185">Reference proteome</keyword>
<dbReference type="Proteomes" id="UP000799777">
    <property type="component" value="Unassembled WGS sequence"/>
</dbReference>
<feature type="compositionally biased region" description="Basic and acidic residues" evidence="1">
    <location>
        <begin position="72"/>
        <end position="82"/>
    </location>
</feature>
<feature type="compositionally biased region" description="Basic and acidic residues" evidence="1">
    <location>
        <begin position="234"/>
        <end position="249"/>
    </location>
</feature>
<feature type="compositionally biased region" description="Polar residues" evidence="1">
    <location>
        <begin position="408"/>
        <end position="419"/>
    </location>
</feature>
<feature type="region of interest" description="Disordered" evidence="1">
    <location>
        <begin position="183"/>
        <end position="317"/>
    </location>
</feature>
<feature type="compositionally biased region" description="Basic and acidic residues" evidence="1">
    <location>
        <begin position="183"/>
        <end position="203"/>
    </location>
</feature>
<dbReference type="AlphaFoldDB" id="A0A9P4H0Q1"/>
<dbReference type="EMBL" id="ML978290">
    <property type="protein sequence ID" value="KAF2024591.1"/>
    <property type="molecule type" value="Genomic_DNA"/>
</dbReference>
<gene>
    <name evidence="2" type="ORF">EK21DRAFT_117633</name>
</gene>
<feature type="compositionally biased region" description="Polar residues" evidence="1">
    <location>
        <begin position="253"/>
        <end position="271"/>
    </location>
</feature>
<name>A0A9P4H0Q1_9PLEO</name>
<feature type="region of interest" description="Disordered" evidence="1">
    <location>
        <begin position="389"/>
        <end position="448"/>
    </location>
</feature>
<evidence type="ECO:0000313" key="3">
    <source>
        <dbReference type="Proteomes" id="UP000799777"/>
    </source>
</evidence>
<evidence type="ECO:0000256" key="1">
    <source>
        <dbReference type="SAM" id="MobiDB-lite"/>
    </source>
</evidence>
<proteinExistence type="predicted"/>
<feature type="compositionally biased region" description="Polar residues" evidence="1">
    <location>
        <begin position="293"/>
        <end position="316"/>
    </location>
</feature>
<feature type="compositionally biased region" description="Low complexity" evidence="1">
    <location>
        <begin position="21"/>
        <end position="45"/>
    </location>
</feature>
<protein>
    <submittedName>
        <fullName evidence="2">Uncharacterized protein</fullName>
    </submittedName>
</protein>
<feature type="region of interest" description="Disordered" evidence="1">
    <location>
        <begin position="1"/>
        <end position="113"/>
    </location>
</feature>
<evidence type="ECO:0000313" key="2">
    <source>
        <dbReference type="EMBL" id="KAF2024591.1"/>
    </source>
</evidence>
<feature type="compositionally biased region" description="Polar residues" evidence="1">
    <location>
        <begin position="223"/>
        <end position="233"/>
    </location>
</feature>
<comment type="caution">
    <text evidence="2">The sequence shown here is derived from an EMBL/GenBank/DDBJ whole genome shotgun (WGS) entry which is preliminary data.</text>
</comment>
<sequence length="448" mass="49333">MPQNNNRNQRNRRQGQGPGGRPQQNTLASNTPSNNQLSQSQTSTSIQAPHDHALVNPISSQNRPTGISRHMPHSERQKRLSFADEEFQVPVPRGLFEPSGFNANPRQGTLARRPPPLVSEREIRERIRRADFRPFTDDPLNAMHRQSTSAETNTARPTLGSKDANTKLCGLESGQMLYSKVHEKQPGHDGLLDTPKPEAKDPRLMSTTVEEPSPLMVFKKRPNLSSRTSSSTLDHVRQLRAAEQEREIAEPGNRTSSTSGNKVASSPTKTSELIPDVLSDEDWSKPLHAMAQPGSQEPKSSPGGQSKTGITQSSNDDVNKAIDDLTLTMQNISCFQNIASLPPQGSAYEQRSAIPAPLDVPGIKAAKAAQSTEAFDRDKHSVLEDMTEVKKNEPSQGVQEQAKESEESIATLSSTSGMSSDFERVGTPLNLESEHNGARRKWYKGYRR</sequence>
<organism evidence="2 3">
    <name type="scientific">Setomelanomma holmii</name>
    <dbReference type="NCBI Taxonomy" id="210430"/>
    <lineage>
        <taxon>Eukaryota</taxon>
        <taxon>Fungi</taxon>
        <taxon>Dikarya</taxon>
        <taxon>Ascomycota</taxon>
        <taxon>Pezizomycotina</taxon>
        <taxon>Dothideomycetes</taxon>
        <taxon>Pleosporomycetidae</taxon>
        <taxon>Pleosporales</taxon>
        <taxon>Pleosporineae</taxon>
        <taxon>Phaeosphaeriaceae</taxon>
        <taxon>Setomelanomma</taxon>
    </lineage>
</organism>
<accession>A0A9P4H0Q1</accession>
<feature type="compositionally biased region" description="Basic residues" evidence="1">
    <location>
        <begin position="438"/>
        <end position="448"/>
    </location>
</feature>
<feature type="region of interest" description="Disordered" evidence="1">
    <location>
        <begin position="135"/>
        <end position="164"/>
    </location>
</feature>
<dbReference type="OrthoDB" id="3799761at2759"/>
<feature type="compositionally biased region" description="Polar residues" evidence="1">
    <location>
        <begin position="144"/>
        <end position="156"/>
    </location>
</feature>